<dbReference type="Gene3D" id="2.60.40.10">
    <property type="entry name" value="Immunoglobulins"/>
    <property type="match status" value="3"/>
</dbReference>
<keyword evidence="3" id="KW-0677">Repeat</keyword>
<name>A0A1I7S4F5_BURXY</name>
<evidence type="ECO:0000313" key="10">
    <source>
        <dbReference type="Proteomes" id="UP000095284"/>
    </source>
</evidence>
<evidence type="ECO:0000256" key="5">
    <source>
        <dbReference type="ARBA" id="ARBA00022949"/>
    </source>
</evidence>
<comment type="subcellular location">
    <subcellularLocation>
        <location evidence="1">Cell junction</location>
    </subcellularLocation>
</comment>
<dbReference type="CDD" id="cd00063">
    <property type="entry name" value="FN3"/>
    <property type="match status" value="3"/>
</dbReference>
<feature type="domain" description="Fibronectin type-III" evidence="8">
    <location>
        <begin position="219"/>
        <end position="318"/>
    </location>
</feature>
<keyword evidence="11" id="KW-1185">Reference proteome</keyword>
<feature type="region of interest" description="Disordered" evidence="7">
    <location>
        <begin position="1"/>
        <end position="27"/>
    </location>
</feature>
<dbReference type="EMBL" id="CAJFCV020000004">
    <property type="protein sequence ID" value="CAG9117040.1"/>
    <property type="molecule type" value="Genomic_DNA"/>
</dbReference>
<keyword evidence="5" id="KW-0965">Cell junction</keyword>
<evidence type="ECO:0000259" key="8">
    <source>
        <dbReference type="PROSITE" id="PS50853"/>
    </source>
</evidence>
<dbReference type="Proteomes" id="UP000582659">
    <property type="component" value="Unassembled WGS sequence"/>
</dbReference>
<dbReference type="InterPro" id="IPR013783">
    <property type="entry name" value="Ig-like_fold"/>
</dbReference>
<gene>
    <name evidence="9" type="ORF">BXYJ_LOCUS9688</name>
</gene>
<evidence type="ECO:0000313" key="12">
    <source>
        <dbReference type="WBParaSite" id="BXY_0788800.1"/>
    </source>
</evidence>
<dbReference type="PROSITE" id="PS50853">
    <property type="entry name" value="FN3"/>
    <property type="match status" value="3"/>
</dbReference>
<feature type="repeat" description="ARM" evidence="6">
    <location>
        <begin position="571"/>
        <end position="614"/>
    </location>
</feature>
<dbReference type="WBParaSite" id="BXY_0788800.1">
    <property type="protein sequence ID" value="BXY_0788800.1"/>
    <property type="gene ID" value="BXY_0788800"/>
</dbReference>
<organism evidence="10 12">
    <name type="scientific">Bursaphelenchus xylophilus</name>
    <name type="common">Pinewood nematode worm</name>
    <name type="synonym">Aphelenchoides xylophilus</name>
    <dbReference type="NCBI Taxonomy" id="6326"/>
    <lineage>
        <taxon>Eukaryota</taxon>
        <taxon>Metazoa</taxon>
        <taxon>Ecdysozoa</taxon>
        <taxon>Nematoda</taxon>
        <taxon>Chromadorea</taxon>
        <taxon>Rhabditida</taxon>
        <taxon>Tylenchina</taxon>
        <taxon>Tylenchomorpha</taxon>
        <taxon>Aphelenchoidea</taxon>
        <taxon>Aphelenchoididae</taxon>
        <taxon>Bursaphelenchus</taxon>
    </lineage>
</organism>
<feature type="domain" description="Fibronectin type-III" evidence="8">
    <location>
        <begin position="109"/>
        <end position="205"/>
    </location>
</feature>
<dbReference type="SMART" id="SM00060">
    <property type="entry name" value="FN3"/>
    <property type="match status" value="3"/>
</dbReference>
<evidence type="ECO:0000256" key="1">
    <source>
        <dbReference type="ARBA" id="ARBA00004282"/>
    </source>
</evidence>
<dbReference type="GO" id="GO:0005912">
    <property type="term" value="C:adherens junction"/>
    <property type="evidence" value="ECO:0007669"/>
    <property type="project" value="TreeGrafter"/>
</dbReference>
<dbReference type="SMART" id="SM00185">
    <property type="entry name" value="ARM"/>
    <property type="match status" value="5"/>
</dbReference>
<dbReference type="Proteomes" id="UP000659654">
    <property type="component" value="Unassembled WGS sequence"/>
</dbReference>
<dbReference type="Pfam" id="PF00514">
    <property type="entry name" value="Arm"/>
    <property type="match status" value="2"/>
</dbReference>
<evidence type="ECO:0000256" key="6">
    <source>
        <dbReference type="PROSITE-ProRule" id="PRU00259"/>
    </source>
</evidence>
<dbReference type="PANTHER" id="PTHR10372:SF27">
    <property type="entry name" value="ADHERENS JUNCTION PROTEIN P120"/>
    <property type="match status" value="1"/>
</dbReference>
<dbReference type="GO" id="GO:0005737">
    <property type="term" value="C:cytoplasm"/>
    <property type="evidence" value="ECO:0007669"/>
    <property type="project" value="TreeGrafter"/>
</dbReference>
<dbReference type="SUPFAM" id="SSF49265">
    <property type="entry name" value="Fibronectin type III"/>
    <property type="match status" value="2"/>
</dbReference>
<keyword evidence="4" id="KW-0130">Cell adhesion</keyword>
<dbReference type="Gene3D" id="1.25.10.10">
    <property type="entry name" value="Leucine-rich Repeat Variant"/>
    <property type="match status" value="1"/>
</dbReference>
<dbReference type="SUPFAM" id="SSF48371">
    <property type="entry name" value="ARM repeat"/>
    <property type="match status" value="1"/>
</dbReference>
<feature type="domain" description="Fibronectin type-III" evidence="8">
    <location>
        <begin position="337"/>
        <end position="431"/>
    </location>
</feature>
<evidence type="ECO:0000256" key="2">
    <source>
        <dbReference type="ARBA" id="ARBA00005462"/>
    </source>
</evidence>
<dbReference type="AlphaFoldDB" id="A0A1I7S4F5"/>
<dbReference type="InterPro" id="IPR011989">
    <property type="entry name" value="ARM-like"/>
</dbReference>
<evidence type="ECO:0000313" key="11">
    <source>
        <dbReference type="Proteomes" id="UP000659654"/>
    </source>
</evidence>
<feature type="compositionally biased region" description="Pro residues" evidence="7">
    <location>
        <begin position="13"/>
        <end position="24"/>
    </location>
</feature>
<dbReference type="GO" id="GO:0005634">
    <property type="term" value="C:nucleus"/>
    <property type="evidence" value="ECO:0007669"/>
    <property type="project" value="TreeGrafter"/>
</dbReference>
<dbReference type="SMR" id="A0A1I7S4F5"/>
<dbReference type="GO" id="GO:0005886">
    <property type="term" value="C:plasma membrane"/>
    <property type="evidence" value="ECO:0007669"/>
    <property type="project" value="TreeGrafter"/>
</dbReference>
<protein>
    <submittedName>
        <fullName evidence="9">(pine wood nematode) hypothetical protein</fullName>
    </submittedName>
</protein>
<accession>A0A1I7S4F5</accession>
<reference evidence="12" key="1">
    <citation type="submission" date="2016-11" db="UniProtKB">
        <authorList>
            <consortium name="WormBaseParasite"/>
        </authorList>
    </citation>
    <scope>IDENTIFICATION</scope>
</reference>
<dbReference type="Pfam" id="PF00041">
    <property type="entry name" value="fn3"/>
    <property type="match status" value="3"/>
</dbReference>
<dbReference type="Proteomes" id="UP000095284">
    <property type="component" value="Unplaced"/>
</dbReference>
<dbReference type="InterPro" id="IPR016024">
    <property type="entry name" value="ARM-type_fold"/>
</dbReference>
<evidence type="ECO:0000256" key="7">
    <source>
        <dbReference type="SAM" id="MobiDB-lite"/>
    </source>
</evidence>
<dbReference type="InterPro" id="IPR000225">
    <property type="entry name" value="Armadillo"/>
</dbReference>
<comment type="similarity">
    <text evidence="2">Belongs to the beta-catenin family.</text>
</comment>
<dbReference type="EMBL" id="CAJFDI010000004">
    <property type="protein sequence ID" value="CAD5227143.1"/>
    <property type="molecule type" value="Genomic_DNA"/>
</dbReference>
<dbReference type="InterPro" id="IPR036116">
    <property type="entry name" value="FN3_sf"/>
</dbReference>
<dbReference type="InterPro" id="IPR003961">
    <property type="entry name" value="FN3_dom"/>
</dbReference>
<feature type="region of interest" description="Disordered" evidence="7">
    <location>
        <begin position="454"/>
        <end position="480"/>
    </location>
</feature>
<evidence type="ECO:0000256" key="4">
    <source>
        <dbReference type="ARBA" id="ARBA00022889"/>
    </source>
</evidence>
<sequence>MSSLYYPTSLFRPPSPEPVPPYEPPQGWYGEESDYAEVVITNRSDGRYAEIPEYRGTKHYEKPFFSKLEDLDYQFRVTAANPAGFGPPSQSSLPASTLIQTRSTIPAQTLLLPRIVLVDQDRVILEWDRPLSSSPYSKIVGFTVEYRPSGVSSWIQANDYPVDTNRYEVLGLRPLGEYEFRVVTRYDDGSKIPSPSTGVIRLEPQQQVITGQIDRSLPTPGRPEVQESDRTWVRLHWNPPEGIDRLPLLVYIVEVKDVADSEWFVVGPEPIPTNEFIADNLQPDAGYEFRVSAMLADGTQSVPGPVSEIIRLGQMHPHYAEVDGFGPRNGHARVPERPAPPEYLDFDGGNSVTLCWLPAKSTLPVLGYDVEFRDIMQDSAWYKVTDALIRSCKTTVGYLIHGHQYQFRVLAKNAHGFSEPSDPSPLITIGSLTKDTKYLEAERHGAISLLQDEMIRESPPLPDRDDSPPPMYRQPNSSSLQWRDPTLKEVIEYLKSNDEEVVKDASGYLQHLTYHNDLIKEDTRQYGGIPLLIKLLQHPNSEIVRNCCGSLKNLCHGKENDVNKKAINADGGIKALGQVLKTTSSVHVREEATGALWNISSCDDLKEPVFHQVADLVVSNVVVPSSGVQHNQAPEHGKHGTAGVFRNGTGILRNVSAASAEIRKLLRVVPGLIEALLFFLKAALDRQQVDNQAVENVVSLLRNLSYRVQEVVDPKYDPRLQTPRSGRERSKSAPHMSPKAKKKGLFKKGKKDEVQNGKVTGPPLLWHPDTVELYLRLLQEASRPEVLEASAAAIQNLAACAFEGSVQTRQTVRTLKGLPILVELLKLHDDKVVCAVMTALRNLCIDPKNLELVVKYGMRDLLGKLPAPGQETRNSETSDSTIGAVLGILWEAARSSVELTKAIHENGGSDRLRALAKSYPLYGKRVCKYATQVLFLMWQHRELQDGFRRAGLKEGDFYAGTIHRRGRSAAPSSDVATLRRPISSQGNERPAHLKSETADETMDSGRYGYETLTPTGRRASSARYADYSPMSPSENRSMSARPDPGLYAPGEPLYAAVHKKQIDSARRGSIGGDSWV</sequence>
<proteinExistence type="inferred from homology"/>
<evidence type="ECO:0000313" key="9">
    <source>
        <dbReference type="EMBL" id="CAD5227143.1"/>
    </source>
</evidence>
<feature type="region of interest" description="Disordered" evidence="7">
    <location>
        <begin position="715"/>
        <end position="761"/>
    </location>
</feature>
<feature type="repeat" description="ARM" evidence="6">
    <location>
        <begin position="769"/>
        <end position="798"/>
    </location>
</feature>
<dbReference type="InterPro" id="IPR028435">
    <property type="entry name" value="Plakophilin/d_Catenin"/>
</dbReference>
<dbReference type="OrthoDB" id="3245100at2759"/>
<dbReference type="PANTHER" id="PTHR10372">
    <property type="entry name" value="PLAKOPHILLIN-RELATED"/>
    <property type="match status" value="1"/>
</dbReference>
<feature type="repeat" description="ARM" evidence="6">
    <location>
        <begin position="816"/>
        <end position="858"/>
    </location>
</feature>
<feature type="region of interest" description="Disordered" evidence="7">
    <location>
        <begin position="964"/>
        <end position="1052"/>
    </location>
</feature>
<reference evidence="9" key="2">
    <citation type="submission" date="2020-09" db="EMBL/GenBank/DDBJ databases">
        <authorList>
            <person name="Kikuchi T."/>
        </authorList>
    </citation>
    <scope>NUCLEOTIDE SEQUENCE</scope>
    <source>
        <strain evidence="9">Ka4C1</strain>
    </source>
</reference>
<feature type="compositionally biased region" description="Basic residues" evidence="7">
    <location>
        <begin position="738"/>
        <end position="749"/>
    </location>
</feature>
<dbReference type="PROSITE" id="PS50176">
    <property type="entry name" value="ARM_REPEAT"/>
    <property type="match status" value="4"/>
</dbReference>
<evidence type="ECO:0000256" key="3">
    <source>
        <dbReference type="ARBA" id="ARBA00022737"/>
    </source>
</evidence>
<dbReference type="eggNOG" id="KOG1048">
    <property type="taxonomic scope" value="Eukaryota"/>
</dbReference>
<dbReference type="GO" id="GO:0098609">
    <property type="term" value="P:cell-cell adhesion"/>
    <property type="evidence" value="ECO:0007669"/>
    <property type="project" value="InterPro"/>
</dbReference>
<feature type="repeat" description="ARM" evidence="6">
    <location>
        <begin position="527"/>
        <end position="572"/>
    </location>
</feature>